<proteinExistence type="predicted"/>
<dbReference type="AlphaFoldDB" id="A0AAV2FDV9"/>
<accession>A0AAV2FDV9</accession>
<evidence type="ECO:0000313" key="1">
    <source>
        <dbReference type="EMBL" id="CAL1396476.1"/>
    </source>
</evidence>
<name>A0AAV2FDV9_9ROSI</name>
<organism evidence="1 2">
    <name type="scientific">Linum trigynum</name>
    <dbReference type="NCBI Taxonomy" id="586398"/>
    <lineage>
        <taxon>Eukaryota</taxon>
        <taxon>Viridiplantae</taxon>
        <taxon>Streptophyta</taxon>
        <taxon>Embryophyta</taxon>
        <taxon>Tracheophyta</taxon>
        <taxon>Spermatophyta</taxon>
        <taxon>Magnoliopsida</taxon>
        <taxon>eudicotyledons</taxon>
        <taxon>Gunneridae</taxon>
        <taxon>Pentapetalae</taxon>
        <taxon>rosids</taxon>
        <taxon>fabids</taxon>
        <taxon>Malpighiales</taxon>
        <taxon>Linaceae</taxon>
        <taxon>Linum</taxon>
    </lineage>
</organism>
<keyword evidence="2" id="KW-1185">Reference proteome</keyword>
<dbReference type="Proteomes" id="UP001497516">
    <property type="component" value="Chromosome 6"/>
</dbReference>
<evidence type="ECO:0000313" key="2">
    <source>
        <dbReference type="Proteomes" id="UP001497516"/>
    </source>
</evidence>
<dbReference type="EMBL" id="OZ034819">
    <property type="protein sequence ID" value="CAL1396476.1"/>
    <property type="molecule type" value="Genomic_DNA"/>
</dbReference>
<sequence>MTRPSTRQKTKKTRQWFKRAAQVPLPVSGHVLYGITPYAKRGVYPPRPWKDMWPKGFDGGTGRSITSLSISADIKSSHLSTDAGMLSTRLSDGSSM</sequence>
<gene>
    <name evidence="1" type="ORF">LTRI10_LOCUS36839</name>
</gene>
<protein>
    <submittedName>
        <fullName evidence="1">Uncharacterized protein</fullName>
    </submittedName>
</protein>
<reference evidence="1 2" key="1">
    <citation type="submission" date="2024-04" db="EMBL/GenBank/DDBJ databases">
        <authorList>
            <person name="Fracassetti M."/>
        </authorList>
    </citation>
    <scope>NUCLEOTIDE SEQUENCE [LARGE SCALE GENOMIC DNA]</scope>
</reference>